<organism evidence="2 3">
    <name type="scientific">Pyrrhoderma noxium</name>
    <dbReference type="NCBI Taxonomy" id="2282107"/>
    <lineage>
        <taxon>Eukaryota</taxon>
        <taxon>Fungi</taxon>
        <taxon>Dikarya</taxon>
        <taxon>Basidiomycota</taxon>
        <taxon>Agaricomycotina</taxon>
        <taxon>Agaricomycetes</taxon>
        <taxon>Hymenochaetales</taxon>
        <taxon>Hymenochaetaceae</taxon>
        <taxon>Pyrrhoderma</taxon>
    </lineage>
</organism>
<evidence type="ECO:0000313" key="3">
    <source>
        <dbReference type="Proteomes" id="UP000217199"/>
    </source>
</evidence>
<keyword evidence="1" id="KW-0472">Membrane</keyword>
<name>A0A286UMR6_9AGAM</name>
<gene>
    <name evidence="2" type="ORF">PNOK_0352400</name>
</gene>
<feature type="transmembrane region" description="Helical" evidence="1">
    <location>
        <begin position="119"/>
        <end position="142"/>
    </location>
</feature>
<sequence>MSLRFQRYIYLGAVFIASCIVLGLAANFANLFLPHIHRPFTIFSIVVPAVTILLTIFIAQRSTPLYDTAILFVFDVLWLALAAWSSDVIGHVECFSLSGTQETKSGTMSAQVYCYEMKAIMAFSWANFGILLIAFLLTISLANRLQAMGNFRAWHDDTAILPGFGQIAYSGYPGYPGMQPTQAVFAGNGQMPYVIQQAPGHSVLIQPNPGGIPTVTQM</sequence>
<protein>
    <recommendedName>
        <fullName evidence="4">MARVEL domain-containing protein</fullName>
    </recommendedName>
</protein>
<accession>A0A286UMR6</accession>
<dbReference type="STRING" id="2282107.A0A286UMR6"/>
<dbReference type="EMBL" id="NBII01000003">
    <property type="protein sequence ID" value="PAV20897.1"/>
    <property type="molecule type" value="Genomic_DNA"/>
</dbReference>
<dbReference type="Proteomes" id="UP000217199">
    <property type="component" value="Unassembled WGS sequence"/>
</dbReference>
<feature type="transmembrane region" description="Helical" evidence="1">
    <location>
        <begin position="65"/>
        <end position="84"/>
    </location>
</feature>
<dbReference type="OrthoDB" id="3264219at2759"/>
<keyword evidence="1" id="KW-1133">Transmembrane helix</keyword>
<keyword evidence="3" id="KW-1185">Reference proteome</keyword>
<dbReference type="PROSITE" id="PS51257">
    <property type="entry name" value="PROKAR_LIPOPROTEIN"/>
    <property type="match status" value="1"/>
</dbReference>
<feature type="transmembrane region" description="Helical" evidence="1">
    <location>
        <begin position="7"/>
        <end position="28"/>
    </location>
</feature>
<evidence type="ECO:0008006" key="4">
    <source>
        <dbReference type="Google" id="ProtNLM"/>
    </source>
</evidence>
<feature type="transmembrane region" description="Helical" evidence="1">
    <location>
        <begin position="40"/>
        <end position="58"/>
    </location>
</feature>
<proteinExistence type="predicted"/>
<dbReference type="AlphaFoldDB" id="A0A286UMR6"/>
<evidence type="ECO:0000313" key="2">
    <source>
        <dbReference type="EMBL" id="PAV20897.1"/>
    </source>
</evidence>
<reference evidence="2 3" key="1">
    <citation type="journal article" date="2017" name="Mol. Ecol.">
        <title>Comparative and population genomic landscape of Phellinus noxius: A hypervariable fungus causing root rot in trees.</title>
        <authorList>
            <person name="Chung C.L."/>
            <person name="Lee T.J."/>
            <person name="Akiba M."/>
            <person name="Lee H.H."/>
            <person name="Kuo T.H."/>
            <person name="Liu D."/>
            <person name="Ke H.M."/>
            <person name="Yokoi T."/>
            <person name="Roa M.B."/>
            <person name="Lu M.J."/>
            <person name="Chang Y.Y."/>
            <person name="Ann P.J."/>
            <person name="Tsai J.N."/>
            <person name="Chen C.Y."/>
            <person name="Tzean S.S."/>
            <person name="Ota Y."/>
            <person name="Hattori T."/>
            <person name="Sahashi N."/>
            <person name="Liou R.F."/>
            <person name="Kikuchi T."/>
            <person name="Tsai I.J."/>
        </authorList>
    </citation>
    <scope>NUCLEOTIDE SEQUENCE [LARGE SCALE GENOMIC DNA]</scope>
    <source>
        <strain evidence="2 3">FFPRI411160</strain>
    </source>
</reference>
<keyword evidence="1" id="KW-0812">Transmembrane</keyword>
<evidence type="ECO:0000256" key="1">
    <source>
        <dbReference type="SAM" id="Phobius"/>
    </source>
</evidence>
<comment type="caution">
    <text evidence="2">The sequence shown here is derived from an EMBL/GenBank/DDBJ whole genome shotgun (WGS) entry which is preliminary data.</text>
</comment>
<dbReference type="InParanoid" id="A0A286UMR6"/>